<feature type="chain" id="PRO_5020646445" evidence="2">
    <location>
        <begin position="24"/>
        <end position="573"/>
    </location>
</feature>
<name>A0A4R4UV49_9PSEU</name>
<dbReference type="Pfam" id="PF25976">
    <property type="entry name" value="LpqB_N"/>
    <property type="match status" value="1"/>
</dbReference>
<dbReference type="InterPro" id="IPR018910">
    <property type="entry name" value="LpqB_C"/>
</dbReference>
<feature type="compositionally biased region" description="Basic and acidic residues" evidence="1">
    <location>
        <begin position="29"/>
        <end position="38"/>
    </location>
</feature>
<dbReference type="EMBL" id="SMKV01000002">
    <property type="protein sequence ID" value="TDC96368.1"/>
    <property type="molecule type" value="Genomic_DNA"/>
</dbReference>
<evidence type="ECO:0000256" key="1">
    <source>
        <dbReference type="SAM" id="MobiDB-lite"/>
    </source>
</evidence>
<gene>
    <name evidence="4" type="ORF">E1161_02480</name>
</gene>
<evidence type="ECO:0000256" key="2">
    <source>
        <dbReference type="SAM" id="SignalP"/>
    </source>
</evidence>
<protein>
    <submittedName>
        <fullName evidence="4">Sporulation protein</fullName>
    </submittedName>
</protein>
<evidence type="ECO:0000259" key="3">
    <source>
        <dbReference type="SMART" id="SM00909"/>
    </source>
</evidence>
<dbReference type="SMART" id="SM00909">
    <property type="entry name" value="Germane"/>
    <property type="match status" value="1"/>
</dbReference>
<sequence length="573" mass="61539">MGAHRSRRLAALLVLLLSVSACASIPETSEPKAVKEVDGSNTTIPVNPPPADIDPLALVRSFVDKAASPASNHESARKHLAESMERNWTPPPGMLIVENVDTIPVATPQPLPEGVQLVTLRADRIGRLLADSSFVPETGEFAVDVRVELQSNGQWRITTPPPDLVVSKTSFSSIFRPVPIYFLDHDLTGVASDLRYVVAQPATTLPRRVIDLLTSGPSEGMRQAMRTAIPPGVHPKTNTTEAADGAMEVNLSELGDVSPDTRKLIAAQVVYTLEGVSSARVRIKEEGVPLLPDGKDLRPTDMEQYEADNVQRPDLPGLAVVDERVLVLDRNARPIPGPAGSGEYDVVRAGRSPHGGKLAAVTRRPGGVALRVGDFGEQLAELPTIGNYMSKPTWRGEEEAWTVVDGRDVVRVVDTGGEWTPQTVDTRALPTGRPITDLRLSRDGTRIAAVIDGSVVVAGVAEQDGHAVLQRPVVLRAPQGMQVTSVEWRQDESLVAITDSNNYPVYDLSVDGFRWEPYTAANLGQPLTAVTVGPGGQVVVADRHGIWQSQDTDDVWSLTDAPIGGASIPFYPG</sequence>
<dbReference type="InterPro" id="IPR011044">
    <property type="entry name" value="Quino_amine_DH_bsu"/>
</dbReference>
<dbReference type="RefSeq" id="WP_132619086.1">
    <property type="nucleotide sequence ID" value="NZ_SMKV01000002.1"/>
</dbReference>
<dbReference type="SUPFAM" id="SSF50969">
    <property type="entry name" value="YVTN repeat-like/Quinoprotein amine dehydrogenase"/>
    <property type="match status" value="1"/>
</dbReference>
<feature type="region of interest" description="Disordered" evidence="1">
    <location>
        <begin position="28"/>
        <end position="49"/>
    </location>
</feature>
<keyword evidence="2" id="KW-0732">Signal</keyword>
<dbReference type="Pfam" id="PF10647">
    <property type="entry name" value="Gmad1"/>
    <property type="match status" value="1"/>
</dbReference>
<feature type="domain" description="GerMN" evidence="3">
    <location>
        <begin position="206"/>
        <end position="294"/>
    </location>
</feature>
<proteinExistence type="predicted"/>
<comment type="caution">
    <text evidence="4">The sequence shown here is derived from an EMBL/GenBank/DDBJ whole genome shotgun (WGS) entry which is preliminary data.</text>
</comment>
<feature type="signal peptide" evidence="2">
    <location>
        <begin position="1"/>
        <end position="23"/>
    </location>
</feature>
<dbReference type="Proteomes" id="UP000294744">
    <property type="component" value="Unassembled WGS sequence"/>
</dbReference>
<keyword evidence="5" id="KW-1185">Reference proteome</keyword>
<evidence type="ECO:0000313" key="5">
    <source>
        <dbReference type="Proteomes" id="UP000294744"/>
    </source>
</evidence>
<evidence type="ECO:0000313" key="4">
    <source>
        <dbReference type="EMBL" id="TDC96368.1"/>
    </source>
</evidence>
<dbReference type="InterPro" id="IPR059026">
    <property type="entry name" value="LpqB_N"/>
</dbReference>
<dbReference type="PROSITE" id="PS51257">
    <property type="entry name" value="PROKAR_LIPOPROTEIN"/>
    <property type="match status" value="1"/>
</dbReference>
<accession>A0A4R4UV49</accession>
<reference evidence="4 5" key="1">
    <citation type="submission" date="2019-03" db="EMBL/GenBank/DDBJ databases">
        <title>Draft genome sequences of novel Actinobacteria.</title>
        <authorList>
            <person name="Sahin N."/>
            <person name="Ay H."/>
            <person name="Saygin H."/>
        </authorList>
    </citation>
    <scope>NUCLEOTIDE SEQUENCE [LARGE SCALE GENOMIC DNA]</scope>
    <source>
        <strain evidence="4 5">16K404</strain>
    </source>
</reference>
<dbReference type="InterPro" id="IPR019606">
    <property type="entry name" value="GerMN"/>
</dbReference>
<organism evidence="4 5">
    <name type="scientific">Saccharopolyspora aridisoli</name>
    <dbReference type="NCBI Taxonomy" id="2530385"/>
    <lineage>
        <taxon>Bacteria</taxon>
        <taxon>Bacillati</taxon>
        <taxon>Actinomycetota</taxon>
        <taxon>Actinomycetes</taxon>
        <taxon>Pseudonocardiales</taxon>
        <taxon>Pseudonocardiaceae</taxon>
        <taxon>Saccharopolyspora</taxon>
    </lineage>
</organism>
<feature type="region of interest" description="Disordered" evidence="1">
    <location>
        <begin position="68"/>
        <end position="88"/>
    </location>
</feature>
<feature type="compositionally biased region" description="Basic and acidic residues" evidence="1">
    <location>
        <begin position="74"/>
        <end position="85"/>
    </location>
</feature>
<dbReference type="OrthoDB" id="3226781at2"/>
<dbReference type="AlphaFoldDB" id="A0A4R4UV49"/>